<reference evidence="2 3" key="1">
    <citation type="submission" date="2020-04" db="EMBL/GenBank/DDBJ databases">
        <title>Description of novel Gluconacetobacter.</title>
        <authorList>
            <person name="Sombolestani A."/>
        </authorList>
    </citation>
    <scope>NUCLEOTIDE SEQUENCE [LARGE SCALE GENOMIC DNA]</scope>
    <source>
        <strain evidence="2 3">LMG 21311</strain>
    </source>
</reference>
<dbReference type="Proteomes" id="UP000555756">
    <property type="component" value="Unassembled WGS sequence"/>
</dbReference>
<protein>
    <submittedName>
        <fullName evidence="2">Uncharacterized protein</fullName>
    </submittedName>
</protein>
<feature type="compositionally biased region" description="Polar residues" evidence="1">
    <location>
        <begin position="185"/>
        <end position="197"/>
    </location>
</feature>
<dbReference type="EMBL" id="JABEQF010000025">
    <property type="protein sequence ID" value="MBB2191886.1"/>
    <property type="molecule type" value="Genomic_DNA"/>
</dbReference>
<comment type="caution">
    <text evidence="2">The sequence shown here is derived from an EMBL/GenBank/DDBJ whole genome shotgun (WGS) entry which is preliminary data.</text>
</comment>
<feature type="region of interest" description="Disordered" evidence="1">
    <location>
        <begin position="123"/>
        <end position="149"/>
    </location>
</feature>
<evidence type="ECO:0000313" key="3">
    <source>
        <dbReference type="Proteomes" id="UP000555756"/>
    </source>
</evidence>
<organism evidence="2 3">
    <name type="scientific">Gluconacetobacter azotocaptans</name>
    <dbReference type="NCBI Taxonomy" id="142834"/>
    <lineage>
        <taxon>Bacteria</taxon>
        <taxon>Pseudomonadati</taxon>
        <taxon>Pseudomonadota</taxon>
        <taxon>Alphaproteobacteria</taxon>
        <taxon>Acetobacterales</taxon>
        <taxon>Acetobacteraceae</taxon>
        <taxon>Gluconacetobacter</taxon>
    </lineage>
</organism>
<name>A0A7W4JVW3_9PROT</name>
<accession>A0A7W4JVW3</accession>
<evidence type="ECO:0000313" key="2">
    <source>
        <dbReference type="EMBL" id="MBB2191886.1"/>
    </source>
</evidence>
<dbReference type="AlphaFoldDB" id="A0A7W4JVW3"/>
<gene>
    <name evidence="2" type="ORF">HLH34_18300</name>
</gene>
<sequence>MFKAADARTFSTAYIVECGNVPIGRLSVEYHAIHYDDIQLSSAGQATGVPADRERKYVLTSTTRIVLYNPQGIMVSPSTQRKRYENYPALLNIQMMVNDPQGELVDLQLIDYFPKTLNTQVQTSGTAGSSSGVVQSSSISNTVGSSTSETNSFSVSAGLFGEAFTMSATADHSTTTTHEHSNTTGSEASRNTGMDASNSASMSIKDWGAYGLVNPISALPVWNFGQEYPWNVFQSSTTDGTTNPNNPKQVLLQVPATMLARLWDGATLYPPSQLSSYGVNFATKVQWLVTIPAGGSPEVSFTHFVNYFSASHSVESESVAEPGDPAPVRVYMDAQPTMLGSKSQSTSVSLDLGVLSLAPITTRGGAAIVGFVPNKFTTLPAPQQDGAAPRPFLAFSGGSDLLVKDTTTYPKDTPDGAGFSATAGGMTGSLSGSCSQLSFRLLFKITNTVQNYSLFFKHWKIGDTGLKMSIVINEDTTNTVVRYIDDLEAEGGSSNTTVISLRNLAYSSLDYHDYLNLGLNSIDITLSPINSSGPSRYGLRALSIEAS</sequence>
<evidence type="ECO:0000256" key="1">
    <source>
        <dbReference type="SAM" id="MobiDB-lite"/>
    </source>
</evidence>
<dbReference type="RefSeq" id="WP_183120993.1">
    <property type="nucleotide sequence ID" value="NZ_JABEQF010000025.1"/>
</dbReference>
<proteinExistence type="predicted"/>
<keyword evidence="3" id="KW-1185">Reference proteome</keyword>
<feature type="region of interest" description="Disordered" evidence="1">
    <location>
        <begin position="171"/>
        <end position="197"/>
    </location>
</feature>